<dbReference type="SUPFAM" id="SSF56349">
    <property type="entry name" value="DNA breaking-rejoining enzymes"/>
    <property type="match status" value="1"/>
</dbReference>
<dbReference type="InterPro" id="IPR013762">
    <property type="entry name" value="Integrase-like_cat_sf"/>
</dbReference>
<evidence type="ECO:0000256" key="3">
    <source>
        <dbReference type="ARBA" id="ARBA00022843"/>
    </source>
</evidence>
<keyword evidence="1" id="KW-1017">Isopeptide bond</keyword>
<dbReference type="AlphaFoldDB" id="A0A6P8HK97"/>
<accession>A0A6P8HK97</accession>
<evidence type="ECO:0000256" key="5">
    <source>
        <dbReference type="SAM" id="MobiDB-lite"/>
    </source>
</evidence>
<dbReference type="Pfam" id="PF25561">
    <property type="entry name" value="QRICH1"/>
    <property type="match status" value="1"/>
</dbReference>
<dbReference type="PANTHER" id="PTHR46963:SF2">
    <property type="match status" value="1"/>
</dbReference>
<dbReference type="InterPro" id="IPR042838">
    <property type="entry name" value="KIAA1958"/>
</dbReference>
<keyword evidence="4" id="KW-0233">DNA recombination</keyword>
<evidence type="ECO:0000313" key="9">
    <source>
        <dbReference type="RefSeq" id="XP_031556236.1"/>
    </source>
</evidence>
<name>A0A6P8HK97_ACTTE</name>
<evidence type="ECO:0000259" key="6">
    <source>
        <dbReference type="Pfam" id="PF12012"/>
    </source>
</evidence>
<dbReference type="Gene3D" id="1.10.443.10">
    <property type="entry name" value="Intergrase catalytic core"/>
    <property type="match status" value="1"/>
</dbReference>
<evidence type="ECO:0000256" key="1">
    <source>
        <dbReference type="ARBA" id="ARBA00022499"/>
    </source>
</evidence>
<dbReference type="KEGG" id="aten:116292998"/>
<evidence type="ECO:0000313" key="8">
    <source>
        <dbReference type="Proteomes" id="UP000515163"/>
    </source>
</evidence>
<feature type="region of interest" description="Disordered" evidence="5">
    <location>
        <begin position="91"/>
        <end position="110"/>
    </location>
</feature>
<dbReference type="PANTHER" id="PTHR46963">
    <property type="entry name" value="SIMILAR TO RIKEN CDNA E130308A19"/>
    <property type="match status" value="1"/>
</dbReference>
<evidence type="ECO:0000256" key="4">
    <source>
        <dbReference type="ARBA" id="ARBA00023172"/>
    </source>
</evidence>
<keyword evidence="8" id="KW-1185">Reference proteome</keyword>
<dbReference type="GO" id="GO:0003677">
    <property type="term" value="F:DNA binding"/>
    <property type="evidence" value="ECO:0007669"/>
    <property type="project" value="InterPro"/>
</dbReference>
<dbReference type="InterPro" id="IPR011010">
    <property type="entry name" value="DNA_brk_join_enz"/>
</dbReference>
<protein>
    <submittedName>
        <fullName evidence="9">Uncharacterized protein LOC116292998</fullName>
    </submittedName>
</protein>
<dbReference type="Pfam" id="PF12012">
    <property type="entry name" value="DUF3504"/>
    <property type="match status" value="1"/>
</dbReference>
<gene>
    <name evidence="9" type="primary">LOC116292998</name>
</gene>
<dbReference type="InterPro" id="IPR021893">
    <property type="entry name" value="ZMYM2-like_C"/>
</dbReference>
<dbReference type="InParanoid" id="A0A6P8HK97"/>
<feature type="region of interest" description="Disordered" evidence="5">
    <location>
        <begin position="280"/>
        <end position="315"/>
    </location>
</feature>
<feature type="domain" description="QRICH1-like" evidence="7">
    <location>
        <begin position="14"/>
        <end position="77"/>
    </location>
</feature>
<dbReference type="Proteomes" id="UP000515163">
    <property type="component" value="Unplaced"/>
</dbReference>
<proteinExistence type="predicted"/>
<evidence type="ECO:0000259" key="7">
    <source>
        <dbReference type="Pfam" id="PF25561"/>
    </source>
</evidence>
<dbReference type="RefSeq" id="XP_031556236.1">
    <property type="nucleotide sequence ID" value="XM_031700376.1"/>
</dbReference>
<keyword evidence="3" id="KW-0832">Ubl conjugation</keyword>
<dbReference type="InterPro" id="IPR057926">
    <property type="entry name" value="QRICH1_dom"/>
</dbReference>
<feature type="compositionally biased region" description="Polar residues" evidence="5">
    <location>
        <begin position="290"/>
        <end position="305"/>
    </location>
</feature>
<reference evidence="9" key="1">
    <citation type="submission" date="2025-08" db="UniProtKB">
        <authorList>
            <consortium name="RefSeq"/>
        </authorList>
    </citation>
    <scope>IDENTIFICATION</scope>
    <source>
        <tissue evidence="9">Tentacle</tissue>
    </source>
</reference>
<feature type="domain" description="ZMYM2-like/QRICH1 C-terminal" evidence="6">
    <location>
        <begin position="151"/>
        <end position="212"/>
    </location>
</feature>
<keyword evidence="2" id="KW-0597">Phosphoprotein</keyword>
<dbReference type="GO" id="GO:0006310">
    <property type="term" value="P:DNA recombination"/>
    <property type="evidence" value="ECO:0007669"/>
    <property type="project" value="UniProtKB-KW"/>
</dbReference>
<feature type="compositionally biased region" description="Low complexity" evidence="5">
    <location>
        <begin position="280"/>
        <end position="289"/>
    </location>
</feature>
<dbReference type="GO" id="GO:0015074">
    <property type="term" value="P:DNA integration"/>
    <property type="evidence" value="ECO:0007669"/>
    <property type="project" value="InterPro"/>
</dbReference>
<sequence length="376" mass="42683">MKCFYRFLGEINKTNVQILDLAPKELDHLLGKFFKNIRKVTGEEYEPSSLTGLQRSIQRFLSDSRSKMNILKDDEFALSRKVLEAKRKNLVEQGKGNRPNATRSLTKEEEEDKLYQNGAFGAENPVVLQRTMWWILSLHFGFRARDESPYATNMERCPIQFYKLFRRHRPEEMNKPDAPFFLAVRHGDHRINPQMWYMKAPQGKNEIGKFLKTAADEANLQRKGAKVTNHSVRKTGIGRLLDANTPETFVAQLSGHRSLQSLQSHKSANEHHQRQMSYILSSSSHSQNSKQITAPPDNSSGQLITSSQQSHSSLSFQNTTNSLAVNNSSDPAALNGVFPGANISSISQCQFQIFNGPVKLIQQGAKRRYVIESDDE</sequence>
<feature type="compositionally biased region" description="Low complexity" evidence="5">
    <location>
        <begin position="306"/>
        <end position="315"/>
    </location>
</feature>
<dbReference type="OrthoDB" id="5983435at2759"/>
<dbReference type="GeneID" id="116292998"/>
<organism evidence="8 9">
    <name type="scientific">Actinia tenebrosa</name>
    <name type="common">Australian red waratah sea anemone</name>
    <dbReference type="NCBI Taxonomy" id="6105"/>
    <lineage>
        <taxon>Eukaryota</taxon>
        <taxon>Metazoa</taxon>
        <taxon>Cnidaria</taxon>
        <taxon>Anthozoa</taxon>
        <taxon>Hexacorallia</taxon>
        <taxon>Actiniaria</taxon>
        <taxon>Actiniidae</taxon>
        <taxon>Actinia</taxon>
    </lineage>
</organism>
<evidence type="ECO:0000256" key="2">
    <source>
        <dbReference type="ARBA" id="ARBA00022553"/>
    </source>
</evidence>